<sequence length="152" mass="17648">MINKDMIVLDSKLTNRDDIISSLAKKSVELGYVSDLEEYIEAVKKRESEFSTAIGYGVSIPHGKSKAVNNAFIAFLRSEKYFKWDENQDEEVRLAFLLGVPEDKKETLHLKILAQISRKLMDENFREKLLTEDKEQIYEMLNEIENNILSEK</sequence>
<reference evidence="7 8" key="1">
    <citation type="submission" date="2021-06" db="EMBL/GenBank/DDBJ databases">
        <authorList>
            <person name="Sun Q."/>
            <person name="Li D."/>
        </authorList>
    </citation>
    <scope>NUCLEOTIDE SEQUENCE [LARGE SCALE GENOMIC DNA]</scope>
    <source>
        <strain evidence="7 8">MSJ-4</strain>
    </source>
</reference>
<dbReference type="RefSeq" id="WP_207706372.1">
    <property type="nucleotide sequence ID" value="NZ_JAHLQL010000001.1"/>
</dbReference>
<gene>
    <name evidence="7" type="ORF">KQI89_07425</name>
</gene>
<evidence type="ECO:0000256" key="5">
    <source>
        <dbReference type="ARBA" id="ARBA00022683"/>
    </source>
</evidence>
<dbReference type="InterPro" id="IPR004715">
    <property type="entry name" value="PTS_IIA_fruc"/>
</dbReference>
<dbReference type="InterPro" id="IPR002178">
    <property type="entry name" value="PTS_EIIA_type-2_dom"/>
</dbReference>
<keyword evidence="4 7" id="KW-0808">Transferase</keyword>
<keyword evidence="1" id="KW-0813">Transport</keyword>
<evidence type="ECO:0000256" key="3">
    <source>
        <dbReference type="ARBA" id="ARBA00022597"/>
    </source>
</evidence>
<comment type="caution">
    <text evidence="7">The sequence shown here is derived from an EMBL/GenBank/DDBJ whole genome shotgun (WGS) entry which is preliminary data.</text>
</comment>
<dbReference type="Proteomes" id="UP000736583">
    <property type="component" value="Unassembled WGS sequence"/>
</dbReference>
<dbReference type="NCBIfam" id="TIGR00848">
    <property type="entry name" value="fruA"/>
    <property type="match status" value="1"/>
</dbReference>
<keyword evidence="2" id="KW-0597">Phosphoprotein</keyword>
<evidence type="ECO:0000256" key="1">
    <source>
        <dbReference type="ARBA" id="ARBA00022448"/>
    </source>
</evidence>
<proteinExistence type="predicted"/>
<accession>A0ABS6F223</accession>
<dbReference type="InterPro" id="IPR016152">
    <property type="entry name" value="PTrfase/Anion_transptr"/>
</dbReference>
<dbReference type="Pfam" id="PF00359">
    <property type="entry name" value="PTS_EIIA_2"/>
    <property type="match status" value="1"/>
</dbReference>
<dbReference type="EC" id="2.7.1.202" evidence="7"/>
<dbReference type="CDD" id="cd00211">
    <property type="entry name" value="PTS_IIA_fru"/>
    <property type="match status" value="1"/>
</dbReference>
<dbReference type="Gene3D" id="3.40.930.10">
    <property type="entry name" value="Mannitol-specific EII, Chain A"/>
    <property type="match status" value="1"/>
</dbReference>
<dbReference type="SUPFAM" id="SSF55804">
    <property type="entry name" value="Phoshotransferase/anion transport protein"/>
    <property type="match status" value="1"/>
</dbReference>
<feature type="domain" description="PTS EIIA type-2" evidence="6">
    <location>
        <begin position="1"/>
        <end position="144"/>
    </location>
</feature>
<keyword evidence="5" id="KW-0598">Phosphotransferase system</keyword>
<keyword evidence="3" id="KW-0762">Sugar transport</keyword>
<dbReference type="PANTHER" id="PTHR47738:SF2">
    <property type="entry name" value="PTS SYSTEM FRUCTOSE-LIKE EIIA COMPONENT"/>
    <property type="match status" value="1"/>
</dbReference>
<organism evidence="7 8">
    <name type="scientific">Clostridium simiarum</name>
    <dbReference type="NCBI Taxonomy" id="2841506"/>
    <lineage>
        <taxon>Bacteria</taxon>
        <taxon>Bacillati</taxon>
        <taxon>Bacillota</taxon>
        <taxon>Clostridia</taxon>
        <taxon>Eubacteriales</taxon>
        <taxon>Clostridiaceae</taxon>
        <taxon>Clostridium</taxon>
    </lineage>
</organism>
<dbReference type="GO" id="GO:0016740">
    <property type="term" value="F:transferase activity"/>
    <property type="evidence" value="ECO:0007669"/>
    <property type="project" value="UniProtKB-KW"/>
</dbReference>
<dbReference type="PANTHER" id="PTHR47738">
    <property type="entry name" value="PTS SYSTEM FRUCTOSE-LIKE EIIA COMPONENT-RELATED"/>
    <property type="match status" value="1"/>
</dbReference>
<protein>
    <submittedName>
        <fullName evidence="7">Fructose PTS transporter subunit IIA</fullName>
        <ecNumber evidence="7">2.7.1.202</ecNumber>
    </submittedName>
</protein>
<dbReference type="EMBL" id="JAHLQL010000001">
    <property type="protein sequence ID" value="MBU5591592.1"/>
    <property type="molecule type" value="Genomic_DNA"/>
</dbReference>
<evidence type="ECO:0000313" key="8">
    <source>
        <dbReference type="Proteomes" id="UP000736583"/>
    </source>
</evidence>
<evidence type="ECO:0000313" key="7">
    <source>
        <dbReference type="EMBL" id="MBU5591592.1"/>
    </source>
</evidence>
<evidence type="ECO:0000259" key="6">
    <source>
        <dbReference type="PROSITE" id="PS51094"/>
    </source>
</evidence>
<name>A0ABS6F223_9CLOT</name>
<dbReference type="PROSITE" id="PS51094">
    <property type="entry name" value="PTS_EIIA_TYPE_2"/>
    <property type="match status" value="1"/>
</dbReference>
<dbReference type="InterPro" id="IPR051541">
    <property type="entry name" value="PTS_SugarTrans_NitroReg"/>
</dbReference>
<evidence type="ECO:0000256" key="2">
    <source>
        <dbReference type="ARBA" id="ARBA00022553"/>
    </source>
</evidence>
<keyword evidence="8" id="KW-1185">Reference proteome</keyword>
<evidence type="ECO:0000256" key="4">
    <source>
        <dbReference type="ARBA" id="ARBA00022679"/>
    </source>
</evidence>